<evidence type="ECO:0000313" key="1">
    <source>
        <dbReference type="EMBL" id="MDX7986892.1"/>
    </source>
</evidence>
<dbReference type="EMBL" id="VCDN01000019">
    <property type="protein sequence ID" value="MDX7986892.1"/>
    <property type="molecule type" value="Genomic_DNA"/>
</dbReference>
<keyword evidence="2" id="KW-1185">Reference proteome</keyword>
<dbReference type="RefSeq" id="WP_319929327.1">
    <property type="nucleotide sequence ID" value="NZ_VCDN01000019.1"/>
</dbReference>
<accession>A0ABU4S7Y7</accession>
<organism evidence="1 2">
    <name type="scientific">Xenorhabdus santafensis</name>
    <dbReference type="NCBI Taxonomy" id="2582833"/>
    <lineage>
        <taxon>Bacteria</taxon>
        <taxon>Pseudomonadati</taxon>
        <taxon>Pseudomonadota</taxon>
        <taxon>Gammaproteobacteria</taxon>
        <taxon>Enterobacterales</taxon>
        <taxon>Morganellaceae</taxon>
        <taxon>Xenorhabdus</taxon>
    </lineage>
</organism>
<dbReference type="Proteomes" id="UP001271890">
    <property type="component" value="Unassembled WGS sequence"/>
</dbReference>
<evidence type="ECO:0000313" key="2">
    <source>
        <dbReference type="Proteomes" id="UP001271890"/>
    </source>
</evidence>
<comment type="caution">
    <text evidence="1">The sequence shown here is derived from an EMBL/GenBank/DDBJ whole genome shotgun (WGS) entry which is preliminary data.</text>
</comment>
<reference evidence="2" key="1">
    <citation type="journal article" date="2024" name="Toxins">
        <title>Genome Sequence Analysis of Native Xenorhabdus Strains Isolated from Entomopathogenic Nematodes in Argentina.</title>
        <authorList>
            <person name="Palma L."/>
            <person name="Frizzo L."/>
            <person name="Kaiser S."/>
            <person name="Berry C."/>
            <person name="Caballero P."/>
            <person name="Bode H.B."/>
            <person name="Del Valle E.E."/>
        </authorList>
    </citation>
    <scope>NUCLEOTIDE SEQUENCE [LARGE SCALE GENOMIC DNA]</scope>
    <source>
        <strain evidence="2">12</strain>
    </source>
</reference>
<evidence type="ECO:0008006" key="3">
    <source>
        <dbReference type="Google" id="ProtNLM"/>
    </source>
</evidence>
<protein>
    <recommendedName>
        <fullName evidence="3">Peptidase C80 domain-containing protein</fullName>
    </recommendedName>
</protein>
<sequence length="235" mass="27212">MGQYRHTWTSVHNMSENQRIENTTQLQVYDGGARICNGDKFQYFFDNPKRIKGPRLNIMGHSALGCPIFRGKLPGSKNMSAENFTKSVKILLKKYPEVKSIRLIACHAGKNHLAQIVADELRIPVKASLGTVNFSELLNTAPLRHWIDRPDYNKKNTSEKYQQHLEKEVDYGRFEWFHPKVYQTSYLDDLIGIEFPAIQPDKSALEREWDTFTNNRISSAINSTKTTEWVKFDED</sequence>
<name>A0ABU4S7Y7_9GAMM</name>
<gene>
    <name evidence="1" type="ORF">FE392_06040</name>
</gene>
<proteinExistence type="predicted"/>